<evidence type="ECO:0000313" key="3">
    <source>
        <dbReference type="Proteomes" id="UP000029734"/>
    </source>
</evidence>
<dbReference type="RefSeq" id="WP_036649446.1">
    <property type="nucleotide sequence ID" value="NZ_JQCR01000002.1"/>
</dbReference>
<organism evidence="2 3">
    <name type="scientific">Paenibacillus wynnii</name>
    <dbReference type="NCBI Taxonomy" id="268407"/>
    <lineage>
        <taxon>Bacteria</taxon>
        <taxon>Bacillati</taxon>
        <taxon>Bacillota</taxon>
        <taxon>Bacilli</taxon>
        <taxon>Bacillales</taxon>
        <taxon>Paenibacillaceae</taxon>
        <taxon>Paenibacillus</taxon>
    </lineage>
</organism>
<keyword evidence="1" id="KW-0812">Transmembrane</keyword>
<dbReference type="OrthoDB" id="2665917at2"/>
<keyword evidence="1" id="KW-1133">Transmembrane helix</keyword>
<keyword evidence="1" id="KW-0472">Membrane</keyword>
<proteinExistence type="predicted"/>
<gene>
    <name evidence="2" type="ORF">PWYN_06135</name>
</gene>
<reference evidence="2 3" key="1">
    <citation type="submission" date="2014-08" db="EMBL/GenBank/DDBJ databases">
        <authorList>
            <person name="den Bakker H.C."/>
        </authorList>
    </citation>
    <scope>NUCLEOTIDE SEQUENCE [LARGE SCALE GENOMIC DNA]</scope>
    <source>
        <strain evidence="2 3">DSM 18334</strain>
    </source>
</reference>
<evidence type="ECO:0000256" key="1">
    <source>
        <dbReference type="SAM" id="Phobius"/>
    </source>
</evidence>
<protein>
    <recommendedName>
        <fullName evidence="4">Permease</fullName>
    </recommendedName>
</protein>
<name>A0A098M8U3_9BACL</name>
<feature type="transmembrane region" description="Helical" evidence="1">
    <location>
        <begin position="99"/>
        <end position="124"/>
    </location>
</feature>
<reference evidence="2 3" key="2">
    <citation type="submission" date="2014-10" db="EMBL/GenBank/DDBJ databases">
        <title>Comparative genomics of the Paenibacillus odorifer group.</title>
        <authorList>
            <person name="Tsai Y.-C."/>
            <person name="Martin N."/>
            <person name="Korlach J."/>
            <person name="Wiedmann M."/>
        </authorList>
    </citation>
    <scope>NUCLEOTIDE SEQUENCE [LARGE SCALE GENOMIC DNA]</scope>
    <source>
        <strain evidence="2 3">DSM 18334</strain>
    </source>
</reference>
<evidence type="ECO:0000313" key="2">
    <source>
        <dbReference type="EMBL" id="KGE18975.1"/>
    </source>
</evidence>
<comment type="caution">
    <text evidence="2">The sequence shown here is derived from an EMBL/GenBank/DDBJ whole genome shotgun (WGS) entry which is preliminary data.</text>
</comment>
<feature type="transmembrane region" description="Helical" evidence="1">
    <location>
        <begin position="12"/>
        <end position="35"/>
    </location>
</feature>
<sequence>MNFMPPVKSKRWSIWFGVYGLVLWLLLILYRFAFLGQSMDIIIVLRFALFAFVISGILNGFGWLGARYLWLLSTAGIMLGMILMYAYTSRDLSGWEDLAGFLTFVVFMVGGFAIGLLVEGINLIMKRQRRNP</sequence>
<accession>A0A098M8U3</accession>
<dbReference type="Proteomes" id="UP000029734">
    <property type="component" value="Unassembled WGS sequence"/>
</dbReference>
<dbReference type="STRING" id="268407.PWYN_06135"/>
<dbReference type="AlphaFoldDB" id="A0A098M8U3"/>
<evidence type="ECO:0008006" key="4">
    <source>
        <dbReference type="Google" id="ProtNLM"/>
    </source>
</evidence>
<dbReference type="EMBL" id="JQCR01000002">
    <property type="protein sequence ID" value="KGE18975.1"/>
    <property type="molecule type" value="Genomic_DNA"/>
</dbReference>
<dbReference type="eggNOG" id="ENOG503447M">
    <property type="taxonomic scope" value="Bacteria"/>
</dbReference>
<feature type="transmembrane region" description="Helical" evidence="1">
    <location>
        <begin position="41"/>
        <end position="61"/>
    </location>
</feature>
<keyword evidence="3" id="KW-1185">Reference proteome</keyword>
<feature type="transmembrane region" description="Helical" evidence="1">
    <location>
        <begin position="68"/>
        <end position="87"/>
    </location>
</feature>